<dbReference type="RefSeq" id="WP_093181578.1">
    <property type="nucleotide sequence ID" value="NZ_FMYH01000001.1"/>
</dbReference>
<evidence type="ECO:0000256" key="1">
    <source>
        <dbReference type="SAM" id="Phobius"/>
    </source>
</evidence>
<evidence type="ECO:0000259" key="2">
    <source>
        <dbReference type="Pfam" id="PF19803"/>
    </source>
</evidence>
<dbReference type="Pfam" id="PF19803">
    <property type="entry name" value="DUF6286"/>
    <property type="match status" value="1"/>
</dbReference>
<reference evidence="3 4" key="1">
    <citation type="submission" date="2016-09" db="EMBL/GenBank/DDBJ databases">
        <authorList>
            <person name="Capua I."/>
            <person name="De Benedictis P."/>
            <person name="Joannis T."/>
            <person name="Lombin L.H."/>
            <person name="Cattoli G."/>
        </authorList>
    </citation>
    <scope>NUCLEOTIDE SEQUENCE [LARGE SCALE GENOMIC DNA]</scope>
    <source>
        <strain evidence="3 4">ISLP-3</strain>
    </source>
</reference>
<dbReference type="Proteomes" id="UP000199039">
    <property type="component" value="Unassembled WGS sequence"/>
</dbReference>
<keyword evidence="4" id="KW-1185">Reference proteome</keyword>
<feature type="domain" description="DUF6286" evidence="2">
    <location>
        <begin position="66"/>
        <end position="172"/>
    </location>
</feature>
<keyword evidence="1" id="KW-1133">Transmembrane helix</keyword>
<feature type="transmembrane region" description="Helical" evidence="1">
    <location>
        <begin position="55"/>
        <end position="76"/>
    </location>
</feature>
<gene>
    <name evidence="3" type="ORF">SAMN05216410_0417</name>
</gene>
<name>A0A1G6GRY6_9MICO</name>
<organism evidence="3 4">
    <name type="scientific">Sanguibacter gelidistatuariae</name>
    <dbReference type="NCBI Taxonomy" id="1814289"/>
    <lineage>
        <taxon>Bacteria</taxon>
        <taxon>Bacillati</taxon>
        <taxon>Actinomycetota</taxon>
        <taxon>Actinomycetes</taxon>
        <taxon>Micrococcales</taxon>
        <taxon>Sanguibacteraceae</taxon>
        <taxon>Sanguibacter</taxon>
    </lineage>
</organism>
<dbReference type="EMBL" id="FMYH01000001">
    <property type="protein sequence ID" value="SDB84767.1"/>
    <property type="molecule type" value="Genomic_DNA"/>
</dbReference>
<evidence type="ECO:0000313" key="4">
    <source>
        <dbReference type="Proteomes" id="UP000199039"/>
    </source>
</evidence>
<protein>
    <recommendedName>
        <fullName evidence="2">DUF6286 domain-containing protein</fullName>
    </recommendedName>
</protein>
<accession>A0A1G6GRY6</accession>
<keyword evidence="1" id="KW-0812">Transmembrane</keyword>
<dbReference type="STRING" id="1814289.SAMN05216410_0417"/>
<dbReference type="AlphaFoldDB" id="A0A1G6GRY6"/>
<evidence type="ECO:0000313" key="3">
    <source>
        <dbReference type="EMBL" id="SDB84767.1"/>
    </source>
</evidence>
<sequence length="178" mass="19197">MTLVRRVLSVLLALVLLLGGLLGAIEIVLALLGRDPWLLPRERTTWFREQTWETATIRAILIVAVLVGLGLLVLALKRGRPAAFTLASRADGPVAVTVTASRRGIEHALAQVAREADGVTSAQATVSRRRATVHATSRTRAPDDLRAGIETAVADRLTDLGLVDTLATKVRVTSREKR</sequence>
<proteinExistence type="predicted"/>
<keyword evidence="1" id="KW-0472">Membrane</keyword>
<dbReference type="OrthoDB" id="367353at85006"/>
<dbReference type="InterPro" id="IPR046253">
    <property type="entry name" value="DUF6286"/>
</dbReference>